<dbReference type="EMBL" id="JBHTMX010000140">
    <property type="protein sequence ID" value="MFD1332923.1"/>
    <property type="molecule type" value="Genomic_DNA"/>
</dbReference>
<dbReference type="SUPFAM" id="SSF56112">
    <property type="entry name" value="Protein kinase-like (PK-like)"/>
    <property type="match status" value="1"/>
</dbReference>
<dbReference type="CDD" id="cd05151">
    <property type="entry name" value="ChoK-like"/>
    <property type="match status" value="1"/>
</dbReference>
<feature type="domain" description="Aminoglycoside phosphotransferase" evidence="1">
    <location>
        <begin position="23"/>
        <end position="230"/>
    </location>
</feature>
<keyword evidence="3" id="KW-1185">Reference proteome</keyword>
<proteinExistence type="predicted"/>
<dbReference type="Gene3D" id="3.30.200.20">
    <property type="entry name" value="Phosphorylase Kinase, domain 1"/>
    <property type="match status" value="1"/>
</dbReference>
<dbReference type="Pfam" id="PF01636">
    <property type="entry name" value="APH"/>
    <property type="match status" value="1"/>
</dbReference>
<comment type="caution">
    <text evidence="2">The sequence shown here is derived from an EMBL/GenBank/DDBJ whole genome shotgun (WGS) entry which is preliminary data.</text>
</comment>
<sequence length="293" mass="32760">MTDGAALDRIRRLAFWRGPVDPTPLGGGITNANFVVEDAGRKYVVRLGDDIPLHNVLRFNERAASKAAEEAGVSPALRHFEPGLIVIDHIDGRTFGEADVRAELPRVAELVRTAHREVTRRIHGPALGFWTFHILRGYLRTLREGGCRLAAELPVHARLAERLEAALGPTEIVYGHNDLLPGNFLDDGRRLWLIDWDYGGFNTPLFDLGNLASNNGFDDAQRDALLEIYYGRAPDDALRLRLQAMEAASLLREALWSMVSEVHSKIDFDYRAYTAENLARLDRAVARFDHMAG</sequence>
<dbReference type="Gene3D" id="3.90.1200.10">
    <property type="match status" value="1"/>
</dbReference>
<dbReference type="Proteomes" id="UP001597171">
    <property type="component" value="Unassembled WGS sequence"/>
</dbReference>
<accession>A0ABW3Z9M8</accession>
<gene>
    <name evidence="2" type="ORF">ACFQ4O_13035</name>
</gene>
<organism evidence="2 3">
    <name type="scientific">Methylopila musalis</name>
    <dbReference type="NCBI Taxonomy" id="1134781"/>
    <lineage>
        <taxon>Bacteria</taxon>
        <taxon>Pseudomonadati</taxon>
        <taxon>Pseudomonadota</taxon>
        <taxon>Alphaproteobacteria</taxon>
        <taxon>Hyphomicrobiales</taxon>
        <taxon>Methylopilaceae</taxon>
        <taxon>Methylopila</taxon>
    </lineage>
</organism>
<dbReference type="PANTHER" id="PTHR22603:SF66">
    <property type="entry name" value="ETHANOLAMINE KINASE"/>
    <property type="match status" value="1"/>
</dbReference>
<dbReference type="PANTHER" id="PTHR22603">
    <property type="entry name" value="CHOLINE/ETHANOALAMINE KINASE"/>
    <property type="match status" value="1"/>
</dbReference>
<name>A0ABW3Z9M8_9HYPH</name>
<dbReference type="InterPro" id="IPR011009">
    <property type="entry name" value="Kinase-like_dom_sf"/>
</dbReference>
<evidence type="ECO:0000313" key="2">
    <source>
        <dbReference type="EMBL" id="MFD1332923.1"/>
    </source>
</evidence>
<dbReference type="InterPro" id="IPR002575">
    <property type="entry name" value="Aminoglycoside_PTrfase"/>
</dbReference>
<reference evidence="3" key="1">
    <citation type="journal article" date="2019" name="Int. J. Syst. Evol. Microbiol.">
        <title>The Global Catalogue of Microorganisms (GCM) 10K type strain sequencing project: providing services to taxonomists for standard genome sequencing and annotation.</title>
        <authorList>
            <consortium name="The Broad Institute Genomics Platform"/>
            <consortium name="The Broad Institute Genome Sequencing Center for Infectious Disease"/>
            <person name="Wu L."/>
            <person name="Ma J."/>
        </authorList>
    </citation>
    <scope>NUCLEOTIDE SEQUENCE [LARGE SCALE GENOMIC DNA]</scope>
    <source>
        <strain evidence="3">CCUG 61696</strain>
    </source>
</reference>
<evidence type="ECO:0000313" key="3">
    <source>
        <dbReference type="Proteomes" id="UP001597171"/>
    </source>
</evidence>
<protein>
    <submittedName>
        <fullName evidence="2">Phosphotransferase</fullName>
    </submittedName>
</protein>
<evidence type="ECO:0000259" key="1">
    <source>
        <dbReference type="Pfam" id="PF01636"/>
    </source>
</evidence>
<dbReference type="RefSeq" id="WP_378776128.1">
    <property type="nucleotide sequence ID" value="NZ_JBHTMX010000140.1"/>
</dbReference>